<dbReference type="Proteomes" id="UP000799753">
    <property type="component" value="Unassembled WGS sequence"/>
</dbReference>
<name>A0A6A6SEJ3_9PLEO</name>
<accession>A0A6A6SEJ3</accession>
<protein>
    <recommendedName>
        <fullName evidence="3">EthD domain-containing protein</fullName>
    </recommendedName>
</protein>
<reference evidence="1" key="1">
    <citation type="journal article" date="2020" name="Stud. Mycol.">
        <title>101 Dothideomycetes genomes: a test case for predicting lifestyles and emergence of pathogens.</title>
        <authorList>
            <person name="Haridas S."/>
            <person name="Albert R."/>
            <person name="Binder M."/>
            <person name="Bloem J."/>
            <person name="Labutti K."/>
            <person name="Salamov A."/>
            <person name="Andreopoulos B."/>
            <person name="Baker S."/>
            <person name="Barry K."/>
            <person name="Bills G."/>
            <person name="Bluhm B."/>
            <person name="Cannon C."/>
            <person name="Castanera R."/>
            <person name="Culley D."/>
            <person name="Daum C."/>
            <person name="Ezra D."/>
            <person name="Gonzalez J."/>
            <person name="Henrissat B."/>
            <person name="Kuo A."/>
            <person name="Liang C."/>
            <person name="Lipzen A."/>
            <person name="Lutzoni F."/>
            <person name="Magnuson J."/>
            <person name="Mondo S."/>
            <person name="Nolan M."/>
            <person name="Ohm R."/>
            <person name="Pangilinan J."/>
            <person name="Park H.-J."/>
            <person name="Ramirez L."/>
            <person name="Alfaro M."/>
            <person name="Sun H."/>
            <person name="Tritt A."/>
            <person name="Yoshinaga Y."/>
            <person name="Zwiers L.-H."/>
            <person name="Turgeon B."/>
            <person name="Goodwin S."/>
            <person name="Spatafora J."/>
            <person name="Crous P."/>
            <person name="Grigoriev I."/>
        </authorList>
    </citation>
    <scope>NUCLEOTIDE SEQUENCE</scope>
    <source>
        <strain evidence="1">CBS 473.64</strain>
    </source>
</reference>
<evidence type="ECO:0000313" key="2">
    <source>
        <dbReference type="Proteomes" id="UP000799753"/>
    </source>
</evidence>
<keyword evidence="2" id="KW-1185">Reference proteome</keyword>
<organism evidence="1 2">
    <name type="scientific">Massarina eburnea CBS 473.64</name>
    <dbReference type="NCBI Taxonomy" id="1395130"/>
    <lineage>
        <taxon>Eukaryota</taxon>
        <taxon>Fungi</taxon>
        <taxon>Dikarya</taxon>
        <taxon>Ascomycota</taxon>
        <taxon>Pezizomycotina</taxon>
        <taxon>Dothideomycetes</taxon>
        <taxon>Pleosporomycetidae</taxon>
        <taxon>Pleosporales</taxon>
        <taxon>Massarineae</taxon>
        <taxon>Massarinaceae</taxon>
        <taxon>Massarina</taxon>
    </lineage>
</organism>
<gene>
    <name evidence="1" type="ORF">P280DRAFT_357945</name>
</gene>
<dbReference type="AlphaFoldDB" id="A0A6A6SEJ3"/>
<dbReference type="EMBL" id="MU006776">
    <property type="protein sequence ID" value="KAF2646315.1"/>
    <property type="molecule type" value="Genomic_DNA"/>
</dbReference>
<sequence length="117" mass="13187">MPVGVLWVSSRIADPSLPSTTLTPSALCAWYENQHIQEVTALSGVPCAARYEAITPQPDAKAWSAQAPWLTVYEMPDIAFRHTEEFKGLDGQREPKGDLLESVFKQVRFDTRFYEEV</sequence>
<proteinExistence type="predicted"/>
<evidence type="ECO:0000313" key="1">
    <source>
        <dbReference type="EMBL" id="KAF2646315.1"/>
    </source>
</evidence>
<feature type="non-terminal residue" evidence="1">
    <location>
        <position position="117"/>
    </location>
</feature>
<dbReference type="OrthoDB" id="2851338at2759"/>
<evidence type="ECO:0008006" key="3">
    <source>
        <dbReference type="Google" id="ProtNLM"/>
    </source>
</evidence>